<gene>
    <name evidence="2" type="ORF">Golob_006175</name>
</gene>
<sequence>MTNTDLLYAPSILSTCIYLNVGGVFQMNSGLSIATGVIRDEMGKWILGCNWFLGKSSVFVAELRVILDRLVLLQKQGHDR</sequence>
<accession>A0A7J8MVS9</accession>
<dbReference type="InterPro" id="IPR002156">
    <property type="entry name" value="RNaseH_domain"/>
</dbReference>
<dbReference type="GO" id="GO:0004523">
    <property type="term" value="F:RNA-DNA hybrid ribonuclease activity"/>
    <property type="evidence" value="ECO:0007669"/>
    <property type="project" value="InterPro"/>
</dbReference>
<organism evidence="2 3">
    <name type="scientific">Gossypium lobatum</name>
    <dbReference type="NCBI Taxonomy" id="34289"/>
    <lineage>
        <taxon>Eukaryota</taxon>
        <taxon>Viridiplantae</taxon>
        <taxon>Streptophyta</taxon>
        <taxon>Embryophyta</taxon>
        <taxon>Tracheophyta</taxon>
        <taxon>Spermatophyta</taxon>
        <taxon>Magnoliopsida</taxon>
        <taxon>eudicotyledons</taxon>
        <taxon>Gunneridae</taxon>
        <taxon>Pentapetalae</taxon>
        <taxon>rosids</taxon>
        <taxon>malvids</taxon>
        <taxon>Malvales</taxon>
        <taxon>Malvaceae</taxon>
        <taxon>Malvoideae</taxon>
        <taxon>Gossypium</taxon>
    </lineage>
</organism>
<evidence type="ECO:0000313" key="3">
    <source>
        <dbReference type="Proteomes" id="UP000593572"/>
    </source>
</evidence>
<feature type="non-terminal residue" evidence="2">
    <location>
        <position position="80"/>
    </location>
</feature>
<proteinExistence type="predicted"/>
<protein>
    <recommendedName>
        <fullName evidence="1">RNase H type-1 domain-containing protein</fullName>
    </recommendedName>
</protein>
<name>A0A7J8MVS9_9ROSI</name>
<dbReference type="GO" id="GO:0003676">
    <property type="term" value="F:nucleic acid binding"/>
    <property type="evidence" value="ECO:0007669"/>
    <property type="project" value="InterPro"/>
</dbReference>
<reference evidence="2 3" key="1">
    <citation type="journal article" date="2019" name="Genome Biol. Evol.">
        <title>Insights into the evolution of the New World diploid cottons (Gossypium, subgenus Houzingenia) based on genome sequencing.</title>
        <authorList>
            <person name="Grover C.E."/>
            <person name="Arick M.A. 2nd"/>
            <person name="Thrash A."/>
            <person name="Conover J.L."/>
            <person name="Sanders W.S."/>
            <person name="Peterson D.G."/>
            <person name="Frelichowski J.E."/>
            <person name="Scheffler J.A."/>
            <person name="Scheffler B.E."/>
            <person name="Wendel J.F."/>
        </authorList>
    </citation>
    <scope>NUCLEOTIDE SEQUENCE [LARGE SCALE GENOMIC DNA]</scope>
    <source>
        <strain evidence="2">157</strain>
        <tissue evidence="2">Leaf</tissue>
    </source>
</reference>
<dbReference type="EMBL" id="JABEZX010000010">
    <property type="protein sequence ID" value="MBA0568702.1"/>
    <property type="molecule type" value="Genomic_DNA"/>
</dbReference>
<dbReference type="Pfam" id="PF13456">
    <property type="entry name" value="RVT_3"/>
    <property type="match status" value="1"/>
</dbReference>
<keyword evidence="3" id="KW-1185">Reference proteome</keyword>
<comment type="caution">
    <text evidence="2">The sequence shown here is derived from an EMBL/GenBank/DDBJ whole genome shotgun (WGS) entry which is preliminary data.</text>
</comment>
<feature type="domain" description="RNase H type-1" evidence="1">
    <location>
        <begin position="20"/>
        <end position="78"/>
    </location>
</feature>
<evidence type="ECO:0000313" key="2">
    <source>
        <dbReference type="EMBL" id="MBA0568702.1"/>
    </source>
</evidence>
<dbReference type="Proteomes" id="UP000593572">
    <property type="component" value="Unassembled WGS sequence"/>
</dbReference>
<evidence type="ECO:0000259" key="1">
    <source>
        <dbReference type="Pfam" id="PF13456"/>
    </source>
</evidence>
<dbReference type="AlphaFoldDB" id="A0A7J8MVS9"/>